<dbReference type="FunFam" id="3.20.20.30:FF:000002">
    <property type="entry name" value="LLM class flavin-dependent oxidoreductase"/>
    <property type="match status" value="1"/>
</dbReference>
<dbReference type="GO" id="GO:0005829">
    <property type="term" value="C:cytosol"/>
    <property type="evidence" value="ECO:0007669"/>
    <property type="project" value="TreeGrafter"/>
</dbReference>
<comment type="caution">
    <text evidence="3">The sequence shown here is derived from an EMBL/GenBank/DDBJ whole genome shotgun (WGS) entry which is preliminary data.</text>
</comment>
<evidence type="ECO:0000313" key="4">
    <source>
        <dbReference type="Proteomes" id="UP000316425"/>
    </source>
</evidence>
<evidence type="ECO:0000256" key="1">
    <source>
        <dbReference type="ARBA" id="ARBA00007789"/>
    </source>
</evidence>
<proteinExistence type="predicted"/>
<feature type="domain" description="Luciferase-like" evidence="2">
    <location>
        <begin position="15"/>
        <end position="297"/>
    </location>
</feature>
<name>A0A556P8K1_9BACI</name>
<gene>
    <name evidence="3" type="ORF">FPQ13_11765</name>
</gene>
<dbReference type="InterPro" id="IPR036661">
    <property type="entry name" value="Luciferase-like_sf"/>
</dbReference>
<dbReference type="Pfam" id="PF00296">
    <property type="entry name" value="Bac_luciferase"/>
    <property type="match status" value="1"/>
</dbReference>
<comment type="similarity">
    <text evidence="1">To bacterial alkanal monooxygenase alpha and beta chains.</text>
</comment>
<dbReference type="InterPro" id="IPR011251">
    <property type="entry name" value="Luciferase-like_dom"/>
</dbReference>
<protein>
    <submittedName>
        <fullName evidence="3">LLM class flavin-dependent oxidoreductase</fullName>
    </submittedName>
</protein>
<sequence>MAIQLSVLDQSPILQGSSPQEALQQTIELAKRVDQLGYKRFWMSEHHSAQSLAGSAPELLTGIIAQATERIKVGTGGVLLPHYSTYKVAEIFRTLEGLYPGRIDLGVGRAPGGMPGVNYALNKGKYPDVHSFPKQAADLLSYLEGGSPEGYQVYATPLGPTVPPVWILGSSGSSAGLAGELGANYTFAQFINPDGGPAAIQQYYDHFIPSEHQKEPTASAAVFTVVGETEEEAEYLASSLDVSLLMADQGQIRNHFMSPEEAQQYKFSYFEAERVKYNRNRMIVGDVESVKQQLEQMATDFQIDEIIANVIVYPFEKRLDSYEKLAKAFQLNEK</sequence>
<dbReference type="SUPFAM" id="SSF51679">
    <property type="entry name" value="Bacterial luciferase-like"/>
    <property type="match status" value="1"/>
</dbReference>
<dbReference type="Gene3D" id="3.20.20.30">
    <property type="entry name" value="Luciferase-like domain"/>
    <property type="match status" value="1"/>
</dbReference>
<dbReference type="PANTHER" id="PTHR30137">
    <property type="entry name" value="LUCIFERASE-LIKE MONOOXYGENASE"/>
    <property type="match status" value="1"/>
</dbReference>
<dbReference type="Proteomes" id="UP000316425">
    <property type="component" value="Unassembled WGS sequence"/>
</dbReference>
<evidence type="ECO:0000259" key="2">
    <source>
        <dbReference type="Pfam" id="PF00296"/>
    </source>
</evidence>
<accession>A0A556P8K1</accession>
<dbReference type="InterPro" id="IPR019949">
    <property type="entry name" value="CmoO-like"/>
</dbReference>
<dbReference type="OrthoDB" id="9780518at2"/>
<dbReference type="RefSeq" id="WP_144089526.1">
    <property type="nucleotide sequence ID" value="NZ_VMHE01000031.1"/>
</dbReference>
<organism evidence="3 4">
    <name type="scientific">Allobacillus salarius</name>
    <dbReference type="NCBI Taxonomy" id="1955272"/>
    <lineage>
        <taxon>Bacteria</taxon>
        <taxon>Bacillati</taxon>
        <taxon>Bacillota</taxon>
        <taxon>Bacilli</taxon>
        <taxon>Bacillales</taxon>
        <taxon>Bacillaceae</taxon>
        <taxon>Allobacillus</taxon>
    </lineage>
</organism>
<dbReference type="PANTHER" id="PTHR30137:SF19">
    <property type="entry name" value="LUCIFERASE-LIKE MONOOXYGENASE"/>
    <property type="match status" value="1"/>
</dbReference>
<evidence type="ECO:0000313" key="3">
    <source>
        <dbReference type="EMBL" id="TSJ60723.1"/>
    </source>
</evidence>
<keyword evidence="4" id="KW-1185">Reference proteome</keyword>
<dbReference type="InterPro" id="IPR050766">
    <property type="entry name" value="Bact_Lucif_Oxidored"/>
</dbReference>
<dbReference type="NCBIfam" id="TIGR03558">
    <property type="entry name" value="oxido_grp_1"/>
    <property type="match status" value="1"/>
</dbReference>
<dbReference type="EMBL" id="VMHE01000031">
    <property type="protein sequence ID" value="TSJ60723.1"/>
    <property type="molecule type" value="Genomic_DNA"/>
</dbReference>
<dbReference type="AlphaFoldDB" id="A0A556P8K1"/>
<dbReference type="GO" id="GO:0016705">
    <property type="term" value="F:oxidoreductase activity, acting on paired donors, with incorporation or reduction of molecular oxygen"/>
    <property type="evidence" value="ECO:0007669"/>
    <property type="project" value="InterPro"/>
</dbReference>
<reference evidence="3 4" key="1">
    <citation type="submission" date="2019-07" db="EMBL/GenBank/DDBJ databases">
        <title>Allobacillus sp. nov. SKP isolated from shrimp paste of Euphausiacea.</title>
        <authorList>
            <person name="Kanchanasin P."/>
            <person name="Tanasupawat S."/>
            <person name="Shi W."/>
            <person name="Wu L."/>
            <person name="Ma J."/>
        </authorList>
    </citation>
    <scope>NUCLEOTIDE SEQUENCE [LARGE SCALE GENOMIC DNA]</scope>
    <source>
        <strain evidence="3 4">SKP4-8</strain>
    </source>
</reference>